<sequence>MQLKNFFLLATVVVGVSAQAVSSRGDVQIERSDNNAEGKIEGFEVVRRSVITNTPCHFLVRLPGKRGPGFAGVGIHHHAPGYQACWDGCQKIKCKQG</sequence>
<dbReference type="EMBL" id="FMWP01000095">
    <property type="protein sequence ID" value="SCZ98340.1"/>
    <property type="molecule type" value="Genomic_DNA"/>
</dbReference>
<organism evidence="2 3">
    <name type="scientific">Microbotryum saponariae</name>
    <dbReference type="NCBI Taxonomy" id="289078"/>
    <lineage>
        <taxon>Eukaryota</taxon>
        <taxon>Fungi</taxon>
        <taxon>Dikarya</taxon>
        <taxon>Basidiomycota</taxon>
        <taxon>Pucciniomycotina</taxon>
        <taxon>Microbotryomycetes</taxon>
        <taxon>Microbotryales</taxon>
        <taxon>Microbotryaceae</taxon>
        <taxon>Microbotryum</taxon>
    </lineage>
</organism>
<gene>
    <name evidence="2" type="ORF">BZ3500_MVSOF-1268-A1-R1_CHR3-2G06307</name>
</gene>
<dbReference type="AlphaFoldDB" id="A0A2X0MVA8"/>
<dbReference type="OrthoDB" id="10438944at2759"/>
<keyword evidence="3" id="KW-1185">Reference proteome</keyword>
<evidence type="ECO:0000256" key="1">
    <source>
        <dbReference type="SAM" id="SignalP"/>
    </source>
</evidence>
<accession>A0A2X0MVA8</accession>
<feature type="signal peptide" evidence="1">
    <location>
        <begin position="1"/>
        <end position="18"/>
    </location>
</feature>
<name>A0A2X0MVA8_9BASI</name>
<feature type="chain" id="PRO_5030060393" evidence="1">
    <location>
        <begin position="19"/>
        <end position="97"/>
    </location>
</feature>
<evidence type="ECO:0000313" key="3">
    <source>
        <dbReference type="Proteomes" id="UP000249723"/>
    </source>
</evidence>
<proteinExistence type="predicted"/>
<dbReference type="Proteomes" id="UP000249723">
    <property type="component" value="Unassembled WGS sequence"/>
</dbReference>
<reference evidence="3" key="1">
    <citation type="submission" date="2016-10" db="EMBL/GenBank/DDBJ databases">
        <authorList>
            <person name="Jeantristanb JTB J.-T."/>
            <person name="Ricardo R."/>
        </authorList>
    </citation>
    <scope>NUCLEOTIDE SEQUENCE [LARGE SCALE GENOMIC DNA]</scope>
</reference>
<protein>
    <submittedName>
        <fullName evidence="2">BZ3500_MvSof-1268-A1-R1_Chr3-2g06307 protein</fullName>
    </submittedName>
</protein>
<evidence type="ECO:0000313" key="2">
    <source>
        <dbReference type="EMBL" id="SCZ98340.1"/>
    </source>
</evidence>
<keyword evidence="1" id="KW-0732">Signal</keyword>